<dbReference type="Proteomes" id="UP001060085">
    <property type="component" value="Linkage Group LG02"/>
</dbReference>
<proteinExistence type="predicted"/>
<dbReference type="EMBL" id="CM044702">
    <property type="protein sequence ID" value="KAI5677031.1"/>
    <property type="molecule type" value="Genomic_DNA"/>
</dbReference>
<accession>A0ACC0BWL1</accession>
<protein>
    <submittedName>
        <fullName evidence="1">Uncharacterized protein</fullName>
    </submittedName>
</protein>
<organism evidence="1 2">
    <name type="scientific">Catharanthus roseus</name>
    <name type="common">Madagascar periwinkle</name>
    <name type="synonym">Vinca rosea</name>
    <dbReference type="NCBI Taxonomy" id="4058"/>
    <lineage>
        <taxon>Eukaryota</taxon>
        <taxon>Viridiplantae</taxon>
        <taxon>Streptophyta</taxon>
        <taxon>Embryophyta</taxon>
        <taxon>Tracheophyta</taxon>
        <taxon>Spermatophyta</taxon>
        <taxon>Magnoliopsida</taxon>
        <taxon>eudicotyledons</taxon>
        <taxon>Gunneridae</taxon>
        <taxon>Pentapetalae</taxon>
        <taxon>asterids</taxon>
        <taxon>lamiids</taxon>
        <taxon>Gentianales</taxon>
        <taxon>Apocynaceae</taxon>
        <taxon>Rauvolfioideae</taxon>
        <taxon>Vinceae</taxon>
        <taxon>Catharanthinae</taxon>
        <taxon>Catharanthus</taxon>
    </lineage>
</organism>
<evidence type="ECO:0000313" key="1">
    <source>
        <dbReference type="EMBL" id="KAI5677031.1"/>
    </source>
</evidence>
<keyword evidence="2" id="KW-1185">Reference proteome</keyword>
<sequence>MFRSVRGLHCTWLISRTRASSNNVDGFKLWRVDPLERGGTSHHALWWDGRLVKSQEGLDTKISLKYTHVESLSLTQDEQRHKTVKEGLKFKKEGLEDYGNPPKLHMLDICIVQVYVDDINF</sequence>
<name>A0ACC0BWL1_CATRO</name>
<evidence type="ECO:0000313" key="2">
    <source>
        <dbReference type="Proteomes" id="UP001060085"/>
    </source>
</evidence>
<comment type="caution">
    <text evidence="1">The sequence shown here is derived from an EMBL/GenBank/DDBJ whole genome shotgun (WGS) entry which is preliminary data.</text>
</comment>
<gene>
    <name evidence="1" type="ORF">M9H77_07981</name>
</gene>
<reference evidence="2" key="1">
    <citation type="journal article" date="2023" name="Nat. Plants">
        <title>Single-cell RNA sequencing provides a high-resolution roadmap for understanding the multicellular compartmentation of specialized metabolism.</title>
        <authorList>
            <person name="Sun S."/>
            <person name="Shen X."/>
            <person name="Li Y."/>
            <person name="Li Y."/>
            <person name="Wang S."/>
            <person name="Li R."/>
            <person name="Zhang H."/>
            <person name="Shen G."/>
            <person name="Guo B."/>
            <person name="Wei J."/>
            <person name="Xu J."/>
            <person name="St-Pierre B."/>
            <person name="Chen S."/>
            <person name="Sun C."/>
        </authorList>
    </citation>
    <scope>NUCLEOTIDE SEQUENCE [LARGE SCALE GENOMIC DNA]</scope>
</reference>